<dbReference type="OMA" id="LITHNEM"/>
<keyword evidence="5" id="KW-0963">Cytoplasm</keyword>
<proteinExistence type="inferred from homology"/>
<dbReference type="GO" id="GO:0005794">
    <property type="term" value="C:Golgi apparatus"/>
    <property type="evidence" value="ECO:0007669"/>
    <property type="project" value="UniProtKB-SubCell"/>
</dbReference>
<comment type="subcellular location">
    <subcellularLocation>
        <location evidence="1">Cytoplasm</location>
    </subcellularLocation>
    <subcellularLocation>
        <location evidence="2">Golgi apparatus</location>
    </subcellularLocation>
</comment>
<comment type="similarity">
    <text evidence="3">Belongs to the GORAB family.</text>
</comment>
<dbReference type="OrthoDB" id="9909311at2759"/>
<dbReference type="InterPro" id="IPR007033">
    <property type="entry name" value="GORAB"/>
</dbReference>
<keyword evidence="6" id="KW-0333">Golgi apparatus</keyword>
<dbReference type="KEGG" id="clec:106669555"/>
<dbReference type="PANTHER" id="PTHR21470:SF2">
    <property type="entry name" value="RAB6-INTERACTING GOLGIN"/>
    <property type="match status" value="1"/>
</dbReference>
<dbReference type="Proteomes" id="UP000494040">
    <property type="component" value="Unassembled WGS sequence"/>
</dbReference>
<evidence type="ECO:0000256" key="7">
    <source>
        <dbReference type="ARBA" id="ARBA00023054"/>
    </source>
</evidence>
<evidence type="ECO:0000256" key="4">
    <source>
        <dbReference type="ARBA" id="ARBA00014130"/>
    </source>
</evidence>
<dbReference type="PANTHER" id="PTHR21470">
    <property type="entry name" value="RAB6-INTERACTING PROTEIN GORAB"/>
    <property type="match status" value="1"/>
</dbReference>
<protein>
    <recommendedName>
        <fullName evidence="4">RAB6-interacting golgin</fullName>
    </recommendedName>
</protein>
<dbReference type="RefSeq" id="XP_014254976.1">
    <property type="nucleotide sequence ID" value="XM_014399490.2"/>
</dbReference>
<evidence type="ECO:0000313" key="8">
    <source>
        <dbReference type="EnsemblMetazoa" id="XP_014254976.1"/>
    </source>
</evidence>
<evidence type="ECO:0000256" key="3">
    <source>
        <dbReference type="ARBA" id="ARBA00005599"/>
    </source>
</evidence>
<accession>A0A8I6TGB2</accession>
<dbReference type="GeneID" id="106669555"/>
<evidence type="ECO:0000256" key="2">
    <source>
        <dbReference type="ARBA" id="ARBA00004555"/>
    </source>
</evidence>
<sequence>MMQRSFTSRKNDTRSSTLMKAELKELDCSLSSDVSNIRDEIEKASLRFTEAQKRFTLAEKEFNTALAELVKEKEKKTVLADHLKDLIERNEMKKAQKLSELMGKFEISSRPTGFSLPKAYSYFVYHFNSIMLS</sequence>
<dbReference type="GO" id="GO:1905515">
    <property type="term" value="P:non-motile cilium assembly"/>
    <property type="evidence" value="ECO:0007669"/>
    <property type="project" value="TreeGrafter"/>
</dbReference>
<evidence type="ECO:0000256" key="5">
    <source>
        <dbReference type="ARBA" id="ARBA00022490"/>
    </source>
</evidence>
<reference evidence="8" key="1">
    <citation type="submission" date="2022-01" db="UniProtKB">
        <authorList>
            <consortium name="EnsemblMetazoa"/>
        </authorList>
    </citation>
    <scope>IDENTIFICATION</scope>
</reference>
<dbReference type="EnsemblMetazoa" id="XM_014399490.2">
    <property type="protein sequence ID" value="XP_014254976.1"/>
    <property type="gene ID" value="LOC106669555"/>
</dbReference>
<name>A0A8I6TGB2_CIMLE</name>
<evidence type="ECO:0000256" key="6">
    <source>
        <dbReference type="ARBA" id="ARBA00023034"/>
    </source>
</evidence>
<keyword evidence="7" id="KW-0175">Coiled coil</keyword>
<organism evidence="8 9">
    <name type="scientific">Cimex lectularius</name>
    <name type="common">Bed bug</name>
    <name type="synonym">Acanthia lectularia</name>
    <dbReference type="NCBI Taxonomy" id="79782"/>
    <lineage>
        <taxon>Eukaryota</taxon>
        <taxon>Metazoa</taxon>
        <taxon>Ecdysozoa</taxon>
        <taxon>Arthropoda</taxon>
        <taxon>Hexapoda</taxon>
        <taxon>Insecta</taxon>
        <taxon>Pterygota</taxon>
        <taxon>Neoptera</taxon>
        <taxon>Paraneoptera</taxon>
        <taxon>Hemiptera</taxon>
        <taxon>Heteroptera</taxon>
        <taxon>Panheteroptera</taxon>
        <taxon>Cimicomorpha</taxon>
        <taxon>Cimicidae</taxon>
        <taxon>Cimex</taxon>
    </lineage>
</organism>
<evidence type="ECO:0000256" key="1">
    <source>
        <dbReference type="ARBA" id="ARBA00004496"/>
    </source>
</evidence>
<dbReference type="AlphaFoldDB" id="A0A8I6TGB2"/>
<keyword evidence="9" id="KW-1185">Reference proteome</keyword>
<evidence type="ECO:0000313" key="9">
    <source>
        <dbReference type="Proteomes" id="UP000494040"/>
    </source>
</evidence>